<proteinExistence type="predicted"/>
<organism evidence="2 3">
    <name type="scientific">Podospora pseudocomata</name>
    <dbReference type="NCBI Taxonomy" id="2093779"/>
    <lineage>
        <taxon>Eukaryota</taxon>
        <taxon>Fungi</taxon>
        <taxon>Dikarya</taxon>
        <taxon>Ascomycota</taxon>
        <taxon>Pezizomycotina</taxon>
        <taxon>Sordariomycetes</taxon>
        <taxon>Sordariomycetidae</taxon>
        <taxon>Sordariales</taxon>
        <taxon>Podosporaceae</taxon>
        <taxon>Podospora</taxon>
    </lineage>
</organism>
<feature type="region of interest" description="Disordered" evidence="1">
    <location>
        <begin position="26"/>
        <end position="99"/>
    </location>
</feature>
<evidence type="ECO:0000313" key="2">
    <source>
        <dbReference type="EMBL" id="KAK4657926.1"/>
    </source>
</evidence>
<gene>
    <name evidence="2" type="ORF">QC762_202198</name>
</gene>
<evidence type="ECO:0000256" key="1">
    <source>
        <dbReference type="SAM" id="MobiDB-lite"/>
    </source>
</evidence>
<comment type="caution">
    <text evidence="2">The sequence shown here is derived from an EMBL/GenBank/DDBJ whole genome shotgun (WGS) entry which is preliminary data.</text>
</comment>
<name>A0ABR0GQK4_9PEZI</name>
<accession>A0ABR0GQK4</accession>
<reference evidence="2 3" key="1">
    <citation type="journal article" date="2023" name="bioRxiv">
        <title>High-quality genome assemblies of four members of thePodospora anserinaspecies complex.</title>
        <authorList>
            <person name="Ament-Velasquez S.L."/>
            <person name="Vogan A.A."/>
            <person name="Wallerman O."/>
            <person name="Hartmann F."/>
            <person name="Gautier V."/>
            <person name="Silar P."/>
            <person name="Giraud T."/>
            <person name="Johannesson H."/>
        </authorList>
    </citation>
    <scope>NUCLEOTIDE SEQUENCE [LARGE SCALE GENOMIC DNA]</scope>
    <source>
        <strain evidence="2 3">CBS 415.72m</strain>
    </source>
</reference>
<sequence length="156" mass="17785">MAKLTTSICLSHHPSTSLHHLTFSLTQTQPNNSDPHSQHPFSPTTVTNPPTQQHERRTPPLPSPNLRLQDHPLRPALPDPRFLSALGSRPARRVRAPEHRTAGPHHLLPLLHLIQVLPHPQTPPLQLPPRKRKMGRSPRHQRLPPPLRQLWRQGRC</sequence>
<feature type="region of interest" description="Disordered" evidence="1">
    <location>
        <begin position="119"/>
        <end position="156"/>
    </location>
</feature>
<dbReference type="EMBL" id="JAFFHA010000003">
    <property type="protein sequence ID" value="KAK4657926.1"/>
    <property type="molecule type" value="Genomic_DNA"/>
</dbReference>
<dbReference type="RefSeq" id="XP_062746899.1">
    <property type="nucleotide sequence ID" value="XM_062887110.1"/>
</dbReference>
<feature type="compositionally biased region" description="Polar residues" evidence="1">
    <location>
        <begin position="29"/>
        <end position="52"/>
    </location>
</feature>
<dbReference type="Proteomes" id="UP001323405">
    <property type="component" value="Unassembled WGS sequence"/>
</dbReference>
<protein>
    <submittedName>
        <fullName evidence="2">Uncharacterized protein</fullName>
    </submittedName>
</protein>
<keyword evidence="3" id="KW-1185">Reference proteome</keyword>
<evidence type="ECO:0000313" key="3">
    <source>
        <dbReference type="Proteomes" id="UP001323405"/>
    </source>
</evidence>
<feature type="compositionally biased region" description="Basic residues" evidence="1">
    <location>
        <begin position="129"/>
        <end position="142"/>
    </location>
</feature>
<dbReference type="GeneID" id="87907017"/>